<sequence>MASRAYRELLKAQRVVFNQDFATLRAARIETRSQFMLNANAPVEKVPQLLQDASDAAHFMKANVAQTVRNDSGNYELNPRPEHLHRGTTPPPLPCSSSGEDFNRRR</sequence>
<feature type="region of interest" description="Disordered" evidence="4">
    <location>
        <begin position="70"/>
        <end position="106"/>
    </location>
</feature>
<dbReference type="InterPro" id="IPR045298">
    <property type="entry name" value="Complex1_LYR_LYRM7"/>
</dbReference>
<dbReference type="PANTHER" id="PTHR46749:SF1">
    <property type="entry name" value="COMPLEX III ASSEMBLY FACTOR LYRM7"/>
    <property type="match status" value="1"/>
</dbReference>
<evidence type="ECO:0000256" key="4">
    <source>
        <dbReference type="SAM" id="MobiDB-lite"/>
    </source>
</evidence>
<evidence type="ECO:0000256" key="3">
    <source>
        <dbReference type="ARBA" id="ARBA00023186"/>
    </source>
</evidence>
<name>A0A7S0PZP1_9EUKA</name>
<protein>
    <recommendedName>
        <fullName evidence="6">Complex 1 LYR protein</fullName>
    </recommendedName>
</protein>
<dbReference type="CDD" id="cd20267">
    <property type="entry name" value="Complex1_LYR_LYRM7"/>
    <property type="match status" value="1"/>
</dbReference>
<comment type="subcellular location">
    <subcellularLocation>
        <location evidence="1">Mitochondrion matrix</location>
    </subcellularLocation>
</comment>
<dbReference type="GO" id="GO:0044183">
    <property type="term" value="F:protein folding chaperone"/>
    <property type="evidence" value="ECO:0007669"/>
    <property type="project" value="TreeGrafter"/>
</dbReference>
<dbReference type="EMBL" id="HBEY01011949">
    <property type="protein sequence ID" value="CAD8602412.1"/>
    <property type="molecule type" value="Transcribed_RNA"/>
</dbReference>
<accession>A0A7S0PZP1</accession>
<reference evidence="5" key="1">
    <citation type="submission" date="2021-01" db="EMBL/GenBank/DDBJ databases">
        <authorList>
            <person name="Corre E."/>
            <person name="Pelletier E."/>
            <person name="Niang G."/>
            <person name="Scheremetjew M."/>
            <person name="Finn R."/>
            <person name="Kale V."/>
            <person name="Holt S."/>
            <person name="Cochrane G."/>
            <person name="Meng A."/>
            <person name="Brown T."/>
            <person name="Cohen L."/>
        </authorList>
    </citation>
    <scope>NUCLEOTIDE SEQUENCE</scope>
    <source>
        <strain evidence="5">PLY182g</strain>
    </source>
</reference>
<keyword evidence="2" id="KW-0496">Mitochondrion</keyword>
<dbReference type="GO" id="GO:0005759">
    <property type="term" value="C:mitochondrial matrix"/>
    <property type="evidence" value="ECO:0007669"/>
    <property type="project" value="UniProtKB-SubCell"/>
</dbReference>
<evidence type="ECO:0000256" key="1">
    <source>
        <dbReference type="ARBA" id="ARBA00004305"/>
    </source>
</evidence>
<dbReference type="InterPro" id="IPR050435">
    <property type="entry name" value="MZM1/LYRM7"/>
</dbReference>
<dbReference type="GO" id="GO:0034551">
    <property type="term" value="P:mitochondrial respiratory chain complex III assembly"/>
    <property type="evidence" value="ECO:0007669"/>
    <property type="project" value="InterPro"/>
</dbReference>
<keyword evidence="3" id="KW-0143">Chaperone</keyword>
<evidence type="ECO:0000313" key="5">
    <source>
        <dbReference type="EMBL" id="CAD8602412.1"/>
    </source>
</evidence>
<evidence type="ECO:0000256" key="2">
    <source>
        <dbReference type="ARBA" id="ARBA00023128"/>
    </source>
</evidence>
<proteinExistence type="predicted"/>
<organism evidence="5">
    <name type="scientific">Coccolithus braarudii</name>
    <dbReference type="NCBI Taxonomy" id="221442"/>
    <lineage>
        <taxon>Eukaryota</taxon>
        <taxon>Haptista</taxon>
        <taxon>Haptophyta</taxon>
        <taxon>Prymnesiophyceae</taxon>
        <taxon>Coccolithales</taxon>
        <taxon>Coccolithaceae</taxon>
        <taxon>Coccolithus</taxon>
    </lineage>
</organism>
<evidence type="ECO:0008006" key="6">
    <source>
        <dbReference type="Google" id="ProtNLM"/>
    </source>
</evidence>
<dbReference type="AlphaFoldDB" id="A0A7S0PZP1"/>
<gene>
    <name evidence="5" type="ORF">CPEL01642_LOCUS5745</name>
</gene>
<dbReference type="PANTHER" id="PTHR46749">
    <property type="entry name" value="COMPLEX III ASSEMBLY FACTOR LYRM7"/>
    <property type="match status" value="1"/>
</dbReference>